<dbReference type="NCBIfam" id="NF006625">
    <property type="entry name" value="PRK09194.1"/>
    <property type="match status" value="1"/>
</dbReference>
<dbReference type="InterPro" id="IPR004154">
    <property type="entry name" value="Anticodon-bd"/>
</dbReference>
<dbReference type="Gene3D" id="3.40.50.800">
    <property type="entry name" value="Anticodon-binding domain"/>
    <property type="match status" value="1"/>
</dbReference>
<comment type="catalytic activity">
    <reaction evidence="9 12">
        <text>tRNA(Pro) + L-proline + ATP = L-prolyl-tRNA(Pro) + AMP + diphosphate</text>
        <dbReference type="Rhea" id="RHEA:14305"/>
        <dbReference type="Rhea" id="RHEA-COMP:9700"/>
        <dbReference type="Rhea" id="RHEA-COMP:9702"/>
        <dbReference type="ChEBI" id="CHEBI:30616"/>
        <dbReference type="ChEBI" id="CHEBI:33019"/>
        <dbReference type="ChEBI" id="CHEBI:60039"/>
        <dbReference type="ChEBI" id="CHEBI:78442"/>
        <dbReference type="ChEBI" id="CHEBI:78532"/>
        <dbReference type="ChEBI" id="CHEBI:456215"/>
        <dbReference type="EC" id="6.1.1.15"/>
    </reaction>
</comment>
<evidence type="ECO:0000256" key="8">
    <source>
        <dbReference type="ARBA" id="ARBA00023146"/>
    </source>
</evidence>
<dbReference type="Gene3D" id="3.30.930.10">
    <property type="entry name" value="Bira Bifunctional Protein, Domain 2"/>
    <property type="match status" value="2"/>
</dbReference>
<evidence type="ECO:0000256" key="7">
    <source>
        <dbReference type="ARBA" id="ARBA00022917"/>
    </source>
</evidence>
<keyword evidence="3 12" id="KW-0963">Cytoplasm</keyword>
<dbReference type="SUPFAM" id="SSF55826">
    <property type="entry name" value="YbaK/ProRS associated domain"/>
    <property type="match status" value="1"/>
</dbReference>
<dbReference type="InterPro" id="IPR004500">
    <property type="entry name" value="Pro-tRNA-synth_IIa_bac-type"/>
</dbReference>
<evidence type="ECO:0000256" key="1">
    <source>
        <dbReference type="ARBA" id="ARBA00004496"/>
    </source>
</evidence>
<dbReference type="EC" id="6.1.1.15" evidence="12"/>
<comment type="function">
    <text evidence="10 12">Catalyzes the attachment of proline to tRNA(Pro) in a two-step reaction: proline is first activated by ATP to form Pro-AMP and then transferred to the acceptor end of tRNA(Pro). As ProRS can inadvertently accommodate and process non-cognate amino acids such as alanine and cysteine, to avoid such errors it has two additional distinct editing activities against alanine. One activity is designated as 'pretransfer' editing and involves the tRNA(Pro)-independent hydrolysis of activated Ala-AMP. The other activity is designated 'posttransfer' editing and involves deacylation of mischarged Ala-tRNA(Pro). The misacylated Cys-tRNA(Pro) is not edited by ProRS.</text>
</comment>
<dbReference type="InterPro" id="IPR045864">
    <property type="entry name" value="aa-tRNA-synth_II/BPL/LPL"/>
</dbReference>
<comment type="similarity">
    <text evidence="11 12">Belongs to the class-II aminoacyl-tRNA synthetase family. ProS type 1 subfamily.</text>
</comment>
<dbReference type="FunFam" id="3.30.930.10:FF:000066">
    <property type="entry name" value="Proline--tRNA ligase"/>
    <property type="match status" value="1"/>
</dbReference>
<feature type="domain" description="Aminoacyl-transfer RNA synthetases class-II family profile" evidence="14">
    <location>
        <begin position="38"/>
        <end position="464"/>
    </location>
</feature>
<dbReference type="AlphaFoldDB" id="A0A1G8KX06"/>
<dbReference type="GO" id="GO:0005524">
    <property type="term" value="F:ATP binding"/>
    <property type="evidence" value="ECO:0007669"/>
    <property type="project" value="UniProtKB-UniRule"/>
</dbReference>
<dbReference type="RefSeq" id="WP_089716624.1">
    <property type="nucleotide sequence ID" value="NZ_FNEH01000007.1"/>
</dbReference>
<dbReference type="CDD" id="cd04334">
    <property type="entry name" value="ProRS-INS"/>
    <property type="match status" value="1"/>
</dbReference>
<evidence type="ECO:0000256" key="4">
    <source>
        <dbReference type="ARBA" id="ARBA00022598"/>
    </source>
</evidence>
<proteinExistence type="inferred from homology"/>
<evidence type="ECO:0000259" key="14">
    <source>
        <dbReference type="PROSITE" id="PS50862"/>
    </source>
</evidence>
<dbReference type="InterPro" id="IPR007214">
    <property type="entry name" value="YbaK/aa-tRNA-synth-assoc-dom"/>
</dbReference>
<keyword evidence="7 12" id="KW-0648">Protein biosynthesis</keyword>
<evidence type="ECO:0000313" key="16">
    <source>
        <dbReference type="Proteomes" id="UP000198945"/>
    </source>
</evidence>
<keyword evidence="4 12" id="KW-0436">Ligase</keyword>
<dbReference type="PANTHER" id="PTHR42753">
    <property type="entry name" value="MITOCHONDRIAL RIBOSOME PROTEIN L39/PROLYL-TRNA LIGASE FAMILY MEMBER"/>
    <property type="match status" value="1"/>
</dbReference>
<dbReference type="InterPro" id="IPR036754">
    <property type="entry name" value="YbaK/aa-tRNA-synt-asso_dom_sf"/>
</dbReference>
<evidence type="ECO:0000256" key="3">
    <source>
        <dbReference type="ARBA" id="ARBA00022490"/>
    </source>
</evidence>
<dbReference type="InterPro" id="IPR033730">
    <property type="entry name" value="ProRS_core_prok"/>
</dbReference>
<dbReference type="CDD" id="cd00861">
    <property type="entry name" value="ProRS_anticodon_short"/>
    <property type="match status" value="1"/>
</dbReference>
<evidence type="ECO:0000256" key="12">
    <source>
        <dbReference type="HAMAP-Rule" id="MF_01569"/>
    </source>
</evidence>
<evidence type="ECO:0000313" key="15">
    <source>
        <dbReference type="EMBL" id="SDI47954.1"/>
    </source>
</evidence>
<evidence type="ECO:0000256" key="13">
    <source>
        <dbReference type="SAM" id="Coils"/>
    </source>
</evidence>
<protein>
    <recommendedName>
        <fullName evidence="12">Proline--tRNA ligase</fullName>
        <ecNumber evidence="12">6.1.1.15</ecNumber>
    </recommendedName>
    <alternativeName>
        <fullName evidence="12">Prolyl-tRNA synthetase</fullName>
        <shortName evidence="12">ProRS</shortName>
    </alternativeName>
</protein>
<dbReference type="Pfam" id="PF00587">
    <property type="entry name" value="tRNA-synt_2b"/>
    <property type="match status" value="1"/>
</dbReference>
<dbReference type="GO" id="GO:0016740">
    <property type="term" value="F:transferase activity"/>
    <property type="evidence" value="ECO:0007669"/>
    <property type="project" value="UniProtKB-ARBA"/>
</dbReference>
<dbReference type="PANTHER" id="PTHR42753:SF2">
    <property type="entry name" value="PROLINE--TRNA LIGASE"/>
    <property type="match status" value="1"/>
</dbReference>
<dbReference type="Pfam" id="PF03129">
    <property type="entry name" value="HGTP_anticodon"/>
    <property type="match status" value="1"/>
</dbReference>
<dbReference type="SUPFAM" id="SSF55681">
    <property type="entry name" value="Class II aaRS and biotin synthetases"/>
    <property type="match status" value="1"/>
</dbReference>
<dbReference type="GO" id="GO:0004827">
    <property type="term" value="F:proline-tRNA ligase activity"/>
    <property type="evidence" value="ECO:0007669"/>
    <property type="project" value="UniProtKB-UniRule"/>
</dbReference>
<evidence type="ECO:0000256" key="5">
    <source>
        <dbReference type="ARBA" id="ARBA00022741"/>
    </source>
</evidence>
<dbReference type="InterPro" id="IPR002316">
    <property type="entry name" value="Pro-tRNA-ligase_IIa"/>
</dbReference>
<dbReference type="InterPro" id="IPR036621">
    <property type="entry name" value="Anticodon-bd_dom_sf"/>
</dbReference>
<dbReference type="Pfam" id="PF04073">
    <property type="entry name" value="tRNA_edit"/>
    <property type="match status" value="1"/>
</dbReference>
<keyword evidence="5 12" id="KW-0547">Nucleotide-binding</keyword>
<accession>A0A1G8KX06</accession>
<comment type="subunit">
    <text evidence="2 12">Homodimer.</text>
</comment>
<dbReference type="HAMAP" id="MF_01569">
    <property type="entry name" value="Pro_tRNA_synth_type1"/>
    <property type="match status" value="1"/>
</dbReference>
<dbReference type="InterPro" id="IPR006195">
    <property type="entry name" value="aa-tRNA-synth_II"/>
</dbReference>
<dbReference type="InterPro" id="IPR023717">
    <property type="entry name" value="Pro-tRNA-Synthase_IIa_type1"/>
</dbReference>
<dbReference type="SUPFAM" id="SSF52954">
    <property type="entry name" value="Class II aaRS ABD-related"/>
    <property type="match status" value="1"/>
</dbReference>
<sequence>MRMSKLYLPTLKEDPAEAEVTSHKLMLRAGLMRKHSSGIYSYLPLGYRIIKKIEKITRKHMDNSGAQEVLLPVMQTSEIWKDSKRWDKFGPLMIKFLDRKNREYCLGPTHEEVVTDLVRDEVRSYKDLPLNLYQIQTKVRDEIRPRFGVMRGREFIMKDAYSLDVDYQGLDKSYQAMYDAYERIFAECGLEAVAVEADTGAMGGKDSHEFMVLADSGEDEIAFCSHCDYAANVERATSDKVEIDFEVDSNFEKIHTPEIKTIDQLVEYLEVPAAKMIKAVALVADGEAVLALVSGEDELNEIKLINYLQANELRAAEEEEFEELFNSVPGFIGPVNLDEVRVVADKRLQNMSGAVVGANEIDYHFKDVKAGRDFEVEAFTDLRSVKEGENCSKCESGKLNIKDGIEVGHIFKLGTKYSENMGANYLDENGKAQPIVMGSYGIGITRLVAAAIEQNNDQYGIKWPKAIAPYQVIILSLGNDRLVQEKSEEIYQSLKDQGWEVLIDDRQERAGVKFNDSELIGIPLRLTIGSRSLENGVVEAMIRSTNEKLEIKLDNLEAKVKELFAEIS</sequence>
<keyword evidence="8 12" id="KW-0030">Aminoacyl-tRNA synthetase</keyword>
<dbReference type="InterPro" id="IPR050062">
    <property type="entry name" value="Pro-tRNA_synthetase"/>
</dbReference>
<comment type="domain">
    <text evidence="12">Consists of three domains: the N-terminal catalytic domain, the editing domain and the C-terminal anticodon-binding domain.</text>
</comment>
<organism evidence="15 16">
    <name type="scientific">Halanaerobium congolense</name>
    <dbReference type="NCBI Taxonomy" id="54121"/>
    <lineage>
        <taxon>Bacteria</taxon>
        <taxon>Bacillati</taxon>
        <taxon>Bacillota</taxon>
        <taxon>Clostridia</taxon>
        <taxon>Halanaerobiales</taxon>
        <taxon>Halanaerobiaceae</taxon>
        <taxon>Halanaerobium</taxon>
    </lineage>
</organism>
<dbReference type="PRINTS" id="PR01046">
    <property type="entry name" value="TRNASYNTHPRO"/>
</dbReference>
<dbReference type="FunFam" id="3.30.930.10:FF:000065">
    <property type="entry name" value="Proline--tRNA ligase"/>
    <property type="match status" value="1"/>
</dbReference>
<gene>
    <name evidence="12" type="primary">proS</name>
    <name evidence="15" type="ORF">SAMN04515654_10721</name>
</gene>
<evidence type="ECO:0000256" key="6">
    <source>
        <dbReference type="ARBA" id="ARBA00022840"/>
    </source>
</evidence>
<dbReference type="CDD" id="cd00779">
    <property type="entry name" value="ProRS_core_prok"/>
    <property type="match status" value="1"/>
</dbReference>
<keyword evidence="13" id="KW-0175">Coiled coil</keyword>
<reference evidence="15 16" key="1">
    <citation type="submission" date="2016-10" db="EMBL/GenBank/DDBJ databases">
        <authorList>
            <person name="de Groot N.N."/>
        </authorList>
    </citation>
    <scope>NUCLEOTIDE SEQUENCE [LARGE SCALE GENOMIC DNA]</scope>
    <source>
        <strain evidence="15 16">WG7</strain>
    </source>
</reference>
<dbReference type="EMBL" id="FNEH01000007">
    <property type="protein sequence ID" value="SDI47954.1"/>
    <property type="molecule type" value="Genomic_DNA"/>
</dbReference>
<dbReference type="GO" id="GO:0002161">
    <property type="term" value="F:aminoacyl-tRNA deacylase activity"/>
    <property type="evidence" value="ECO:0007669"/>
    <property type="project" value="InterPro"/>
</dbReference>
<evidence type="ECO:0000256" key="2">
    <source>
        <dbReference type="ARBA" id="ARBA00011738"/>
    </source>
</evidence>
<comment type="subcellular location">
    <subcellularLocation>
        <location evidence="1 12">Cytoplasm</location>
    </subcellularLocation>
</comment>
<dbReference type="GO" id="GO:0005829">
    <property type="term" value="C:cytosol"/>
    <property type="evidence" value="ECO:0007669"/>
    <property type="project" value="TreeGrafter"/>
</dbReference>
<evidence type="ECO:0000256" key="10">
    <source>
        <dbReference type="ARBA" id="ARBA00053664"/>
    </source>
</evidence>
<keyword evidence="6 12" id="KW-0067">ATP-binding</keyword>
<dbReference type="InterPro" id="IPR044140">
    <property type="entry name" value="ProRS_anticodon_short"/>
</dbReference>
<feature type="coiled-coil region" evidence="13">
    <location>
        <begin position="539"/>
        <end position="566"/>
    </location>
</feature>
<dbReference type="Proteomes" id="UP000198945">
    <property type="component" value="Unassembled WGS sequence"/>
</dbReference>
<name>A0A1G8KX06_9FIRM</name>
<dbReference type="GO" id="GO:0006433">
    <property type="term" value="P:prolyl-tRNA aminoacylation"/>
    <property type="evidence" value="ECO:0007669"/>
    <property type="project" value="UniProtKB-UniRule"/>
</dbReference>
<dbReference type="InterPro" id="IPR002314">
    <property type="entry name" value="aa-tRNA-synt_IIb"/>
</dbReference>
<evidence type="ECO:0000256" key="11">
    <source>
        <dbReference type="ARBA" id="ARBA00060755"/>
    </source>
</evidence>
<dbReference type="GO" id="GO:0140096">
    <property type="term" value="F:catalytic activity, acting on a protein"/>
    <property type="evidence" value="ECO:0007669"/>
    <property type="project" value="UniProtKB-ARBA"/>
</dbReference>
<dbReference type="PROSITE" id="PS50862">
    <property type="entry name" value="AA_TRNA_LIGASE_II"/>
    <property type="match status" value="1"/>
</dbReference>
<dbReference type="NCBIfam" id="TIGR00409">
    <property type="entry name" value="proS_fam_II"/>
    <property type="match status" value="1"/>
</dbReference>
<evidence type="ECO:0000256" key="9">
    <source>
        <dbReference type="ARBA" id="ARBA00047671"/>
    </source>
</evidence>